<evidence type="ECO:0008006" key="3">
    <source>
        <dbReference type="Google" id="ProtNLM"/>
    </source>
</evidence>
<dbReference type="EMBL" id="MAPZ01000011">
    <property type="protein sequence ID" value="OBY11544.1"/>
    <property type="molecule type" value="Genomic_DNA"/>
</dbReference>
<dbReference type="InterPro" id="IPR036209">
    <property type="entry name" value="YwmB-like_sf"/>
</dbReference>
<protein>
    <recommendedName>
        <fullName evidence="3">TATA-box binding protein</fullName>
    </recommendedName>
</protein>
<dbReference type="RefSeq" id="WP_027097057.1">
    <property type="nucleotide sequence ID" value="NZ_CABJAZ010000012.1"/>
</dbReference>
<comment type="caution">
    <text evidence="1">The sequence shown here is derived from an EMBL/GenBank/DDBJ whole genome shotgun (WGS) entry which is preliminary data.</text>
</comment>
<dbReference type="GeneID" id="42777873"/>
<organism evidence="1 2">
    <name type="scientific">Clostridium paraputrificum</name>
    <dbReference type="NCBI Taxonomy" id="29363"/>
    <lineage>
        <taxon>Bacteria</taxon>
        <taxon>Bacillati</taxon>
        <taxon>Bacillota</taxon>
        <taxon>Clostridia</taxon>
        <taxon>Eubacteriales</taxon>
        <taxon>Clostridiaceae</taxon>
        <taxon>Clostridium</taxon>
    </lineage>
</organism>
<keyword evidence="2" id="KW-1185">Reference proteome</keyword>
<evidence type="ECO:0000313" key="2">
    <source>
        <dbReference type="Proteomes" id="UP000092714"/>
    </source>
</evidence>
<evidence type="ECO:0000313" key="1">
    <source>
        <dbReference type="EMBL" id="OBY11544.1"/>
    </source>
</evidence>
<accession>A0A173XK20</accession>
<dbReference type="SUPFAM" id="SSF143842">
    <property type="entry name" value="YwmB-like"/>
    <property type="match status" value="1"/>
</dbReference>
<proteinExistence type="predicted"/>
<name>A0A173XK20_9CLOT</name>
<dbReference type="AlphaFoldDB" id="A0A173XK20"/>
<sequence>MKVRVCLVLSFLFSVIFISAFPIVSWSCNDFYSIEKLIKEESTFVESGVKIEYESNISLEDTLSLIQKKIKKHYSSSVSEITNDGISIKCNNIEINIIVYENKGKTLVDAVITNFSKDKKLLNLIQDLSQLQVNTSSKPRYFKYIKGKINNTEEGLDIINKVQNIKDINALDIHNGYVGTAKLQDGERVNFAVSNYDKGTYLVIGTPIIFSTY</sequence>
<gene>
    <name evidence="1" type="ORF">CP373A1_03890</name>
</gene>
<reference evidence="1 2" key="1">
    <citation type="submission" date="2016-06" db="EMBL/GenBank/DDBJ databases">
        <authorList>
            <person name="Kjaerup R.B."/>
            <person name="Dalgaard T.S."/>
            <person name="Juul-Madsen H.R."/>
        </authorList>
    </citation>
    <scope>NUCLEOTIDE SEQUENCE [LARGE SCALE GENOMIC DNA]</scope>
    <source>
        <strain evidence="1 2">373-A1</strain>
    </source>
</reference>
<dbReference type="Proteomes" id="UP000092714">
    <property type="component" value="Unassembled WGS sequence"/>
</dbReference>
<dbReference type="OrthoDB" id="1934444at2"/>
<dbReference type="eggNOG" id="ENOG5030GC9">
    <property type="taxonomic scope" value="Bacteria"/>
</dbReference>